<dbReference type="SUPFAM" id="SSF49363">
    <property type="entry name" value="Purple acid phosphatase, N-terminal domain"/>
    <property type="match status" value="1"/>
</dbReference>
<keyword evidence="17" id="KW-1185">Reference proteome</keyword>
<evidence type="ECO:0000256" key="9">
    <source>
        <dbReference type="ARBA" id="ARBA00023004"/>
    </source>
</evidence>
<keyword evidence="9" id="KW-0408">Iron</keyword>
<evidence type="ECO:0000256" key="3">
    <source>
        <dbReference type="ARBA" id="ARBA00001962"/>
    </source>
</evidence>
<evidence type="ECO:0000313" key="16">
    <source>
        <dbReference type="EMBL" id="KAJ9688768.1"/>
    </source>
</evidence>
<evidence type="ECO:0000256" key="1">
    <source>
        <dbReference type="ARBA" id="ARBA00000032"/>
    </source>
</evidence>
<evidence type="ECO:0000256" key="7">
    <source>
        <dbReference type="ARBA" id="ARBA00022801"/>
    </source>
</evidence>
<keyword evidence="12" id="KW-0812">Transmembrane</keyword>
<dbReference type="SUPFAM" id="SSF56300">
    <property type="entry name" value="Metallo-dependent phosphatases"/>
    <property type="match status" value="1"/>
</dbReference>
<dbReference type="InterPro" id="IPR039331">
    <property type="entry name" value="PAPs-like"/>
</dbReference>
<dbReference type="Gene3D" id="3.60.21.10">
    <property type="match status" value="1"/>
</dbReference>
<protein>
    <recommendedName>
        <fullName evidence="11">Purple acid phosphatase</fullName>
        <ecNumber evidence="11">3.1.3.2</ecNumber>
    </recommendedName>
</protein>
<evidence type="ECO:0000256" key="5">
    <source>
        <dbReference type="ARBA" id="ARBA00022723"/>
    </source>
</evidence>
<comment type="cofactor">
    <cofactor evidence="2">
        <name>Zn(2+)</name>
        <dbReference type="ChEBI" id="CHEBI:29105"/>
    </cofactor>
</comment>
<dbReference type="InterPro" id="IPR029052">
    <property type="entry name" value="Metallo-depent_PP-like"/>
</dbReference>
<evidence type="ECO:0000256" key="6">
    <source>
        <dbReference type="ARBA" id="ARBA00022729"/>
    </source>
</evidence>
<evidence type="ECO:0000256" key="10">
    <source>
        <dbReference type="ARBA" id="ARBA00023180"/>
    </source>
</evidence>
<dbReference type="FunFam" id="3.60.21.10:FF:000034">
    <property type="entry name" value="Fe(3+)-Zn(2+) purple acid phosphatase"/>
    <property type="match status" value="1"/>
</dbReference>
<evidence type="ECO:0000256" key="11">
    <source>
        <dbReference type="RuleBase" id="RU361203"/>
    </source>
</evidence>
<dbReference type="InterPro" id="IPR041792">
    <property type="entry name" value="MPP_PAP"/>
</dbReference>
<dbReference type="Pfam" id="PF14008">
    <property type="entry name" value="Metallophos_C"/>
    <property type="match status" value="1"/>
</dbReference>
<dbReference type="Pfam" id="PF16656">
    <property type="entry name" value="Pur_ac_phosph_N"/>
    <property type="match status" value="1"/>
</dbReference>
<dbReference type="CDD" id="cd00839">
    <property type="entry name" value="MPP_PAPs"/>
    <property type="match status" value="1"/>
</dbReference>
<evidence type="ECO:0000256" key="4">
    <source>
        <dbReference type="ARBA" id="ARBA00008723"/>
    </source>
</evidence>
<dbReference type="GO" id="GO:0046872">
    <property type="term" value="F:metal ion binding"/>
    <property type="evidence" value="ECO:0007669"/>
    <property type="project" value="UniProtKB-KW"/>
</dbReference>
<dbReference type="PANTHER" id="PTHR22953:SF55">
    <property type="entry name" value="BIFUNCTIONAL PURPLE ACID PHOSPHATASE 26"/>
    <property type="match status" value="1"/>
</dbReference>
<evidence type="ECO:0000259" key="15">
    <source>
        <dbReference type="Pfam" id="PF16656"/>
    </source>
</evidence>
<feature type="domain" description="Purple acid phosphatase C-terminal" evidence="14">
    <location>
        <begin position="391"/>
        <end position="450"/>
    </location>
</feature>
<dbReference type="EMBL" id="JARBHA010000011">
    <property type="protein sequence ID" value="KAJ9688768.1"/>
    <property type="molecule type" value="Genomic_DNA"/>
</dbReference>
<organism evidence="16 17">
    <name type="scientific">Vitis rotundifolia</name>
    <name type="common">Muscadine grape</name>
    <dbReference type="NCBI Taxonomy" id="103349"/>
    <lineage>
        <taxon>Eukaryota</taxon>
        <taxon>Viridiplantae</taxon>
        <taxon>Streptophyta</taxon>
        <taxon>Embryophyta</taxon>
        <taxon>Tracheophyta</taxon>
        <taxon>Spermatophyta</taxon>
        <taxon>Magnoliopsida</taxon>
        <taxon>eudicotyledons</taxon>
        <taxon>Gunneridae</taxon>
        <taxon>Pentapetalae</taxon>
        <taxon>rosids</taxon>
        <taxon>Vitales</taxon>
        <taxon>Vitaceae</taxon>
        <taxon>Viteae</taxon>
        <taxon>Vitis</taxon>
    </lineage>
</organism>
<dbReference type="GO" id="GO:0003993">
    <property type="term" value="F:acid phosphatase activity"/>
    <property type="evidence" value="ECO:0007669"/>
    <property type="project" value="UniProtKB-EC"/>
</dbReference>
<dbReference type="InterPro" id="IPR015914">
    <property type="entry name" value="PAPs_N"/>
</dbReference>
<feature type="chain" id="PRO_5041484444" description="Purple acid phosphatase" evidence="11">
    <location>
        <begin position="35"/>
        <end position="544"/>
    </location>
</feature>
<keyword evidence="10" id="KW-0325">Glycoprotein</keyword>
<dbReference type="InterPro" id="IPR008963">
    <property type="entry name" value="Purple_acid_Pase-like_N"/>
</dbReference>
<dbReference type="InterPro" id="IPR025733">
    <property type="entry name" value="PAPs_C"/>
</dbReference>
<keyword evidence="7 11" id="KW-0378">Hydrolase</keyword>
<gene>
    <name evidence="16" type="ORF">PVL29_014424</name>
</gene>
<dbReference type="Gene3D" id="2.60.40.380">
    <property type="entry name" value="Purple acid phosphatase-like, N-terminal"/>
    <property type="match status" value="1"/>
</dbReference>
<dbReference type="Proteomes" id="UP001168098">
    <property type="component" value="Unassembled WGS sequence"/>
</dbReference>
<dbReference type="AlphaFoldDB" id="A0AA38ZI18"/>
<dbReference type="PANTHER" id="PTHR22953">
    <property type="entry name" value="ACID PHOSPHATASE RELATED"/>
    <property type="match status" value="1"/>
</dbReference>
<keyword evidence="12" id="KW-1133">Transmembrane helix</keyword>
<feature type="transmembrane region" description="Helical" evidence="12">
    <location>
        <begin position="517"/>
        <end position="542"/>
    </location>
</feature>
<keyword evidence="5" id="KW-0479">Metal-binding</keyword>
<dbReference type="Pfam" id="PF00149">
    <property type="entry name" value="Metallophos"/>
    <property type="match status" value="1"/>
</dbReference>
<comment type="caution">
    <text evidence="16">The sequence shown here is derived from an EMBL/GenBank/DDBJ whole genome shotgun (WGS) entry which is preliminary data.</text>
</comment>
<accession>A0AA38ZI18</accession>
<evidence type="ECO:0000313" key="17">
    <source>
        <dbReference type="Proteomes" id="UP001168098"/>
    </source>
</evidence>
<feature type="domain" description="Purple acid phosphatase N-terminal" evidence="15">
    <location>
        <begin position="66"/>
        <end position="157"/>
    </location>
</feature>
<evidence type="ECO:0000259" key="14">
    <source>
        <dbReference type="Pfam" id="PF14008"/>
    </source>
</evidence>
<dbReference type="EC" id="3.1.3.2" evidence="11"/>
<keyword evidence="12" id="KW-0472">Membrane</keyword>
<evidence type="ECO:0000259" key="13">
    <source>
        <dbReference type="Pfam" id="PF00149"/>
    </source>
</evidence>
<keyword evidence="8" id="KW-0862">Zinc</keyword>
<sequence>MTMTVATMMCMCLLLLQLSITFFVFMCCVGNGNARITSAFVRSEFPSVDIPLDNKVFAVPKGYNAPQQVHITQGDYDGKAVIISWVTTDEPGPSKVQYGTSEKTYYYAAEGTTTNYTFYKYQSGYIHHCLVDGLEFDTKYYYKIGSGNSSREFWFQTPPEIDPDAPYIFGIIGDLGQTYNSLSTLEHYMHSEGQTVLFVGDLSYADRYQYNDVGVRWDTWGRFVEQSAAYQPWIWSAGNHEIEYMPYMGEVLPFKSYLYRFPTPYAASKSSSPLWYAIRRASAHIIVLSSYSPFVTYTPQWLWLAEEFKRVNREKTPWLIVLMHVPIYNSNEAHFMEGESIRAAFESWFILNKVDIVFAGHVHAYERSYRISNIHYSVSSGDPYPVPDESAPVYITVGDGGNQEGLAGRFRDPQPDYSAFREASYGHSTLEIKNRTHAFYRWNRNSDGKQVPTDSFVLHNQYCMIKYEIFSVEKYALTYIYIKDTKYHLYIIQDFERGIKSYKIFDLLTNLITCIRYYVLVNPSAVYVYICMYIYICVYIYIVN</sequence>
<evidence type="ECO:0000256" key="12">
    <source>
        <dbReference type="SAM" id="Phobius"/>
    </source>
</evidence>
<feature type="signal peptide" evidence="11">
    <location>
        <begin position="1"/>
        <end position="34"/>
    </location>
</feature>
<evidence type="ECO:0000256" key="8">
    <source>
        <dbReference type="ARBA" id="ARBA00022833"/>
    </source>
</evidence>
<comment type="cofactor">
    <cofactor evidence="3">
        <name>Fe cation</name>
        <dbReference type="ChEBI" id="CHEBI:24875"/>
    </cofactor>
</comment>
<reference evidence="16 17" key="1">
    <citation type="journal article" date="2023" name="BMC Biotechnol.">
        <title>Vitis rotundifolia cv Carlos genome sequencing.</title>
        <authorList>
            <person name="Huff M."/>
            <person name="Hulse-Kemp A."/>
            <person name="Scheffler B."/>
            <person name="Youngblood R."/>
            <person name="Simpson S."/>
            <person name="Babiker E."/>
            <person name="Staton M."/>
        </authorList>
    </citation>
    <scope>NUCLEOTIDE SEQUENCE [LARGE SCALE GENOMIC DNA]</scope>
    <source>
        <tissue evidence="16">Leaf</tissue>
    </source>
</reference>
<evidence type="ECO:0000256" key="2">
    <source>
        <dbReference type="ARBA" id="ARBA00001947"/>
    </source>
</evidence>
<comment type="similarity">
    <text evidence="4 11">Belongs to the metallophosphoesterase superfamily. Purple acid phosphatase family.</text>
</comment>
<name>A0AA38ZI18_VITRO</name>
<dbReference type="FunFam" id="2.60.40.380:FF:000001">
    <property type="entry name" value="Fe(3+)-Zn(2+) purple acid phosphatase"/>
    <property type="match status" value="1"/>
</dbReference>
<feature type="domain" description="Calcineurin-like phosphoesterase" evidence="13">
    <location>
        <begin position="169"/>
        <end position="365"/>
    </location>
</feature>
<dbReference type="InterPro" id="IPR004843">
    <property type="entry name" value="Calcineurin-like_PHP"/>
</dbReference>
<keyword evidence="6 11" id="KW-0732">Signal</keyword>
<proteinExistence type="inferred from homology"/>
<comment type="catalytic activity">
    <reaction evidence="1 11">
        <text>a phosphate monoester + H2O = an alcohol + phosphate</text>
        <dbReference type="Rhea" id="RHEA:15017"/>
        <dbReference type="ChEBI" id="CHEBI:15377"/>
        <dbReference type="ChEBI" id="CHEBI:30879"/>
        <dbReference type="ChEBI" id="CHEBI:43474"/>
        <dbReference type="ChEBI" id="CHEBI:67140"/>
        <dbReference type="EC" id="3.1.3.2"/>
    </reaction>
</comment>